<evidence type="ECO:0000256" key="10">
    <source>
        <dbReference type="ARBA" id="ARBA00023316"/>
    </source>
</evidence>
<dbReference type="InterPro" id="IPR001182">
    <property type="entry name" value="FtsW/RodA"/>
</dbReference>
<evidence type="ECO:0000256" key="3">
    <source>
        <dbReference type="ARBA" id="ARBA00022676"/>
    </source>
</evidence>
<keyword evidence="9 11" id="KW-0472">Membrane</keyword>
<evidence type="ECO:0000256" key="7">
    <source>
        <dbReference type="ARBA" id="ARBA00022984"/>
    </source>
</evidence>
<keyword evidence="6" id="KW-0133">Cell shape</keyword>
<dbReference type="GO" id="GO:0009252">
    <property type="term" value="P:peptidoglycan biosynthetic process"/>
    <property type="evidence" value="ECO:0007669"/>
    <property type="project" value="UniProtKB-KW"/>
</dbReference>
<dbReference type="PANTHER" id="PTHR30474">
    <property type="entry name" value="CELL CYCLE PROTEIN"/>
    <property type="match status" value="1"/>
</dbReference>
<dbReference type="Pfam" id="PF01098">
    <property type="entry name" value="FTSW_RODA_SPOVE"/>
    <property type="match status" value="1"/>
</dbReference>
<evidence type="ECO:0000256" key="6">
    <source>
        <dbReference type="ARBA" id="ARBA00022960"/>
    </source>
</evidence>
<keyword evidence="10" id="KW-0961">Cell wall biogenesis/degradation</keyword>
<dbReference type="PROSITE" id="PS00428">
    <property type="entry name" value="FTSW_RODA_SPOVE"/>
    <property type="match status" value="1"/>
</dbReference>
<keyword evidence="3" id="KW-0328">Glycosyltransferase</keyword>
<feature type="transmembrane region" description="Helical" evidence="11">
    <location>
        <begin position="56"/>
        <end position="74"/>
    </location>
</feature>
<evidence type="ECO:0000256" key="8">
    <source>
        <dbReference type="ARBA" id="ARBA00022989"/>
    </source>
</evidence>
<accession>A0A0F9K8A1</accession>
<comment type="caution">
    <text evidence="12">The sequence shown here is derived from an EMBL/GenBank/DDBJ whole genome shotgun (WGS) entry which is preliminary data.</text>
</comment>
<dbReference type="PANTHER" id="PTHR30474:SF1">
    <property type="entry name" value="PEPTIDOGLYCAN GLYCOSYLTRANSFERASE MRDB"/>
    <property type="match status" value="1"/>
</dbReference>
<dbReference type="GO" id="GO:0032153">
    <property type="term" value="C:cell division site"/>
    <property type="evidence" value="ECO:0007669"/>
    <property type="project" value="TreeGrafter"/>
</dbReference>
<evidence type="ECO:0000256" key="1">
    <source>
        <dbReference type="ARBA" id="ARBA00004141"/>
    </source>
</evidence>
<feature type="transmembrane region" description="Helical" evidence="11">
    <location>
        <begin position="80"/>
        <end position="97"/>
    </location>
</feature>
<dbReference type="GO" id="GO:0051301">
    <property type="term" value="P:cell division"/>
    <property type="evidence" value="ECO:0007669"/>
    <property type="project" value="InterPro"/>
</dbReference>
<dbReference type="InterPro" id="IPR011923">
    <property type="entry name" value="RodA/MrdB"/>
</dbReference>
<dbReference type="EMBL" id="LAZR01008529">
    <property type="protein sequence ID" value="KKM78188.1"/>
    <property type="molecule type" value="Genomic_DNA"/>
</dbReference>
<proteinExistence type="predicted"/>
<evidence type="ECO:0000256" key="5">
    <source>
        <dbReference type="ARBA" id="ARBA00022692"/>
    </source>
</evidence>
<evidence type="ECO:0000256" key="9">
    <source>
        <dbReference type="ARBA" id="ARBA00023136"/>
    </source>
</evidence>
<dbReference type="GO" id="GO:0016757">
    <property type="term" value="F:glycosyltransferase activity"/>
    <property type="evidence" value="ECO:0007669"/>
    <property type="project" value="UniProtKB-KW"/>
</dbReference>
<evidence type="ECO:0000313" key="12">
    <source>
        <dbReference type="EMBL" id="KKM78188.1"/>
    </source>
</evidence>
<feature type="transmembrane region" description="Helical" evidence="11">
    <location>
        <begin position="225"/>
        <end position="246"/>
    </location>
</feature>
<evidence type="ECO:0008006" key="13">
    <source>
        <dbReference type="Google" id="ProtNLM"/>
    </source>
</evidence>
<feature type="transmembrane region" description="Helical" evidence="11">
    <location>
        <begin position="194"/>
        <end position="216"/>
    </location>
</feature>
<evidence type="ECO:0000256" key="11">
    <source>
        <dbReference type="SAM" id="Phobius"/>
    </source>
</evidence>
<dbReference type="GO" id="GO:0015648">
    <property type="term" value="F:lipid-linked peptidoglycan transporter activity"/>
    <property type="evidence" value="ECO:0007669"/>
    <property type="project" value="TreeGrafter"/>
</dbReference>
<keyword evidence="7" id="KW-0573">Peptidoglycan synthesis</keyword>
<keyword evidence="2" id="KW-1003">Cell membrane</keyword>
<dbReference type="NCBIfam" id="TIGR02210">
    <property type="entry name" value="rodA_shape"/>
    <property type="match status" value="1"/>
</dbReference>
<evidence type="ECO:0000256" key="4">
    <source>
        <dbReference type="ARBA" id="ARBA00022679"/>
    </source>
</evidence>
<dbReference type="AlphaFoldDB" id="A0A0F9K8A1"/>
<dbReference type="GO" id="GO:0071555">
    <property type="term" value="P:cell wall organization"/>
    <property type="evidence" value="ECO:0007669"/>
    <property type="project" value="UniProtKB-KW"/>
</dbReference>
<keyword evidence="4" id="KW-0808">Transferase</keyword>
<dbReference type="GO" id="GO:0008360">
    <property type="term" value="P:regulation of cell shape"/>
    <property type="evidence" value="ECO:0007669"/>
    <property type="project" value="UniProtKB-KW"/>
</dbReference>
<feature type="transmembrane region" description="Helical" evidence="11">
    <location>
        <begin position="102"/>
        <end position="121"/>
    </location>
</feature>
<name>A0A0F9K8A1_9ZZZZ</name>
<sequence length="294" mass="32655">MIIGLLLVLLFGKTVYGAQRWLILGPLTIQPSEFMKIALILALSRYFMYKDNVSKISNIIIPLFLTIIPMVLIIKQPDLGTSLTLLPILFTIIYIAGARLKYIFSIITIGIASMPFFWFFVLKGYQKARVISLFWPEKVSELGAGYHKIQSLIAIGSGGVYGSGWGTGVQSQLHFLPQGHTDFIFSVIAEEWGFLRSCAILCLYVLFLACSIGIALKTREAYGRLIVTGFTAMFATQIFINVAMTIGLAPITGLTLPFISYGGSSLLSSFIALSFILNVRLRTREVWSKQAFHE</sequence>
<dbReference type="GO" id="GO:0005886">
    <property type="term" value="C:plasma membrane"/>
    <property type="evidence" value="ECO:0007669"/>
    <property type="project" value="TreeGrafter"/>
</dbReference>
<feature type="transmembrane region" description="Helical" evidence="11">
    <location>
        <begin position="258"/>
        <end position="279"/>
    </location>
</feature>
<gene>
    <name evidence="12" type="ORF">LCGC14_1362500</name>
</gene>
<protein>
    <recommendedName>
        <fullName evidence="13">Rod shape-determining protein RodA</fullName>
    </recommendedName>
</protein>
<keyword evidence="5 11" id="KW-0812">Transmembrane</keyword>
<keyword evidence="8 11" id="KW-1133">Transmembrane helix</keyword>
<organism evidence="12">
    <name type="scientific">marine sediment metagenome</name>
    <dbReference type="NCBI Taxonomy" id="412755"/>
    <lineage>
        <taxon>unclassified sequences</taxon>
        <taxon>metagenomes</taxon>
        <taxon>ecological metagenomes</taxon>
    </lineage>
</organism>
<evidence type="ECO:0000256" key="2">
    <source>
        <dbReference type="ARBA" id="ARBA00022475"/>
    </source>
</evidence>
<reference evidence="12" key="1">
    <citation type="journal article" date="2015" name="Nature">
        <title>Complex archaea that bridge the gap between prokaryotes and eukaryotes.</title>
        <authorList>
            <person name="Spang A."/>
            <person name="Saw J.H."/>
            <person name="Jorgensen S.L."/>
            <person name="Zaremba-Niedzwiedzka K."/>
            <person name="Martijn J."/>
            <person name="Lind A.E."/>
            <person name="van Eijk R."/>
            <person name="Schleper C."/>
            <person name="Guy L."/>
            <person name="Ettema T.J."/>
        </authorList>
    </citation>
    <scope>NUCLEOTIDE SEQUENCE</scope>
</reference>
<dbReference type="InterPro" id="IPR018365">
    <property type="entry name" value="Cell_cycle_FtsW-rel_CS"/>
</dbReference>
<comment type="subcellular location">
    <subcellularLocation>
        <location evidence="1">Membrane</location>
        <topology evidence="1">Multi-pass membrane protein</topology>
    </subcellularLocation>
</comment>